<dbReference type="GeneID" id="59378836"/>
<name>A0A8H6ZSE5_PLEOS</name>
<accession>A0A8H6ZSE5</accession>
<dbReference type="RefSeq" id="XP_036629953.1">
    <property type="nucleotide sequence ID" value="XM_036778525.1"/>
</dbReference>
<comment type="caution">
    <text evidence="2">The sequence shown here is derived from an EMBL/GenBank/DDBJ whole genome shotgun (WGS) entry which is preliminary data.</text>
</comment>
<reference evidence="2" key="1">
    <citation type="submission" date="2019-07" db="EMBL/GenBank/DDBJ databases">
        <authorList>
            <person name="Palmer J.M."/>
        </authorList>
    </citation>
    <scope>NUCLEOTIDE SEQUENCE</scope>
    <source>
        <strain evidence="2">PC9</strain>
    </source>
</reference>
<keyword evidence="3" id="KW-1185">Reference proteome</keyword>
<feature type="compositionally biased region" description="Polar residues" evidence="1">
    <location>
        <begin position="102"/>
        <end position="115"/>
    </location>
</feature>
<gene>
    <name evidence="2" type="ORF">PC9H_009018</name>
</gene>
<organism evidence="2 3">
    <name type="scientific">Pleurotus ostreatus</name>
    <name type="common">Oyster mushroom</name>
    <name type="synonym">White-rot fungus</name>
    <dbReference type="NCBI Taxonomy" id="5322"/>
    <lineage>
        <taxon>Eukaryota</taxon>
        <taxon>Fungi</taxon>
        <taxon>Dikarya</taxon>
        <taxon>Basidiomycota</taxon>
        <taxon>Agaricomycotina</taxon>
        <taxon>Agaricomycetes</taxon>
        <taxon>Agaricomycetidae</taxon>
        <taxon>Agaricales</taxon>
        <taxon>Pleurotineae</taxon>
        <taxon>Pleurotaceae</taxon>
        <taxon>Pleurotus</taxon>
    </lineage>
</organism>
<dbReference type="EMBL" id="JACETU010000006">
    <property type="protein sequence ID" value="KAF7426649.1"/>
    <property type="molecule type" value="Genomic_DNA"/>
</dbReference>
<proteinExistence type="predicted"/>
<evidence type="ECO:0000313" key="2">
    <source>
        <dbReference type="EMBL" id="KAF7426649.1"/>
    </source>
</evidence>
<protein>
    <submittedName>
        <fullName evidence="2">Uncharacterized protein</fullName>
    </submittedName>
</protein>
<dbReference type="Proteomes" id="UP000623687">
    <property type="component" value="Unassembled WGS sequence"/>
</dbReference>
<dbReference type="VEuPathDB" id="FungiDB:PC9H_009018"/>
<sequence length="115" mass="12607">MLHACATFAALAATSQGSLSINVSDHRIDIRRGHHLVRDSQRLVRVASRVGSRNKSTVKLSTIFPTQPLTEPTFGASINHDFPLIITVSTVNDTRRDHDTASEFTTAPNSVQEIK</sequence>
<evidence type="ECO:0000256" key="1">
    <source>
        <dbReference type="SAM" id="MobiDB-lite"/>
    </source>
</evidence>
<evidence type="ECO:0000313" key="3">
    <source>
        <dbReference type="Proteomes" id="UP000623687"/>
    </source>
</evidence>
<feature type="region of interest" description="Disordered" evidence="1">
    <location>
        <begin position="96"/>
        <end position="115"/>
    </location>
</feature>
<dbReference type="AlphaFoldDB" id="A0A8H6ZSE5"/>